<dbReference type="PROSITE" id="PS00912">
    <property type="entry name" value="DHODEHASE_2"/>
    <property type="match status" value="1"/>
</dbReference>
<evidence type="ECO:0000256" key="10">
    <source>
        <dbReference type="ARBA" id="ARBA00023027"/>
    </source>
</evidence>
<dbReference type="EC" id="1.3.-.-" evidence="12"/>
<feature type="binding site" evidence="12">
    <location>
        <position position="23"/>
    </location>
    <ligand>
        <name>FMN</name>
        <dbReference type="ChEBI" id="CHEBI:58210"/>
    </ligand>
</feature>
<keyword evidence="7 12" id="KW-0288">FMN</keyword>
<dbReference type="Pfam" id="PF01180">
    <property type="entry name" value="DHO_dh"/>
    <property type="match status" value="1"/>
</dbReference>
<dbReference type="AlphaFoldDB" id="A0AAE3L4A0"/>
<sequence>MNNLDLGVKIGQLELKNPLITASGTFGFGKEYGQYYDIHSLGAMTTKGITLQPREGNPPPRIVETSAGIINSVGLENPGINAFIREEIPHLQKLKVPVMINISGNKIEDYALLAQKLGKYDIDALEVNVSCPNVKQGGMNFGTQPQSVYEITKTVRENWDKTLIIKLTPNVTNIGEIALAAQEAKADALSLINTVVAMDIDIHRQRAVLGNRIGGLSGPAILPIALAMVYQVAQQVDIPLIGMGGILSGEDALKFLLAGASAVAIGTANFINPLSPLNILEEIEDYMRTNGYQSLREIIGQLK</sequence>
<dbReference type="InterPro" id="IPR005720">
    <property type="entry name" value="Dihydroorotate_DH_cat"/>
</dbReference>
<evidence type="ECO:0000256" key="8">
    <source>
        <dbReference type="ARBA" id="ARBA00022975"/>
    </source>
</evidence>
<protein>
    <recommendedName>
        <fullName evidence="12">Dihydroorotate dehydrogenase</fullName>
        <shortName evidence="12">DHOD</shortName>
        <shortName evidence="12">DHODase</shortName>
        <shortName evidence="12">DHOdehase</shortName>
        <ecNumber evidence="12">1.3.-.-</ecNumber>
    </recommendedName>
</protein>
<dbReference type="NCBIfam" id="NF005574">
    <property type="entry name" value="PRK07259.1"/>
    <property type="match status" value="1"/>
</dbReference>
<dbReference type="FunFam" id="3.20.20.70:FF:000027">
    <property type="entry name" value="Dihydropyrimidine dehydrogenase [NADP(+)]"/>
    <property type="match status" value="1"/>
</dbReference>
<feature type="binding site" evidence="12">
    <location>
        <position position="218"/>
    </location>
    <ligand>
        <name>FMN</name>
        <dbReference type="ChEBI" id="CHEBI:58210"/>
    </ligand>
</feature>
<dbReference type="PROSITE" id="PS00911">
    <property type="entry name" value="DHODEHASE_1"/>
    <property type="match status" value="1"/>
</dbReference>
<dbReference type="Gene3D" id="3.20.20.70">
    <property type="entry name" value="Aldolase class I"/>
    <property type="match status" value="1"/>
</dbReference>
<feature type="active site" description="Nucleophile" evidence="12">
    <location>
        <position position="131"/>
    </location>
</feature>
<comment type="similarity">
    <text evidence="4 12">Belongs to the dihydroorotate dehydrogenase family. Type 1 subfamily.</text>
</comment>
<feature type="binding site" evidence="12">
    <location>
        <begin position="47"/>
        <end position="48"/>
    </location>
    <ligand>
        <name>FMN</name>
        <dbReference type="ChEBI" id="CHEBI:58210"/>
    </ligand>
</feature>
<dbReference type="PANTHER" id="PTHR48109:SF1">
    <property type="entry name" value="DIHYDROOROTATE DEHYDROGENASE (FUMARATE)"/>
    <property type="match status" value="1"/>
</dbReference>
<feature type="binding site" evidence="12">
    <location>
        <begin position="266"/>
        <end position="267"/>
    </location>
    <ligand>
        <name>FMN</name>
        <dbReference type="ChEBI" id="CHEBI:58210"/>
    </ligand>
</feature>
<accession>A0AAE3L4A0</accession>
<evidence type="ECO:0000256" key="2">
    <source>
        <dbReference type="ARBA" id="ARBA00004496"/>
    </source>
</evidence>
<dbReference type="InterPro" id="IPR001295">
    <property type="entry name" value="Dihydroorotate_DH_CS"/>
</dbReference>
<comment type="function">
    <text evidence="1">Catalyzes the conversion of dihydroorotate to orotate with NAD(+) as electron acceptor.</text>
</comment>
<dbReference type="NCBIfam" id="TIGR01037">
    <property type="entry name" value="pyrD_sub1_fam"/>
    <property type="match status" value="1"/>
</dbReference>
<organism evidence="14 15">
    <name type="scientific">Irregularibacter muris</name>
    <dbReference type="NCBI Taxonomy" id="1796619"/>
    <lineage>
        <taxon>Bacteria</taxon>
        <taxon>Bacillati</taxon>
        <taxon>Bacillota</taxon>
        <taxon>Clostridia</taxon>
        <taxon>Eubacteriales</taxon>
        <taxon>Eubacteriaceae</taxon>
        <taxon>Irregularibacter</taxon>
    </lineage>
</organism>
<dbReference type="GO" id="GO:0005737">
    <property type="term" value="C:cytoplasm"/>
    <property type="evidence" value="ECO:0007669"/>
    <property type="project" value="UniProtKB-SubCell"/>
</dbReference>
<dbReference type="GO" id="GO:0006207">
    <property type="term" value="P:'de novo' pyrimidine nucleobase biosynthetic process"/>
    <property type="evidence" value="ECO:0007669"/>
    <property type="project" value="InterPro"/>
</dbReference>
<dbReference type="RefSeq" id="WP_257532382.1">
    <property type="nucleotide sequence ID" value="NZ_JANKAS010000012.1"/>
</dbReference>
<evidence type="ECO:0000256" key="12">
    <source>
        <dbReference type="HAMAP-Rule" id="MF_00224"/>
    </source>
</evidence>
<keyword evidence="8 12" id="KW-0665">Pyrimidine biosynthesis</keyword>
<feature type="binding site" evidence="12">
    <location>
        <position position="192"/>
    </location>
    <ligand>
        <name>FMN</name>
        <dbReference type="ChEBI" id="CHEBI:58210"/>
    </ligand>
</feature>
<dbReference type="PANTHER" id="PTHR48109">
    <property type="entry name" value="DIHYDROOROTATE DEHYDROGENASE (QUINONE), MITOCHONDRIAL-RELATED"/>
    <property type="match status" value="1"/>
</dbReference>
<reference evidence="14" key="1">
    <citation type="submission" date="2022-07" db="EMBL/GenBank/DDBJ databases">
        <title>Enhanced cultured diversity of the mouse gut microbiota enables custom-made synthetic communities.</title>
        <authorList>
            <person name="Afrizal A."/>
        </authorList>
    </citation>
    <scope>NUCLEOTIDE SEQUENCE</scope>
    <source>
        <strain evidence="14">DSM 28593</strain>
    </source>
</reference>
<evidence type="ECO:0000313" key="15">
    <source>
        <dbReference type="Proteomes" id="UP001205748"/>
    </source>
</evidence>
<dbReference type="Proteomes" id="UP001205748">
    <property type="component" value="Unassembled WGS sequence"/>
</dbReference>
<dbReference type="PIRSF" id="PIRSF000164">
    <property type="entry name" value="DHO_oxidase"/>
    <property type="match status" value="1"/>
</dbReference>
<feature type="binding site" evidence="12">
    <location>
        <position position="47"/>
    </location>
    <ligand>
        <name>substrate</name>
    </ligand>
</feature>
<comment type="caution">
    <text evidence="14">The sequence shown here is derived from an EMBL/GenBank/DDBJ whole genome shotgun (WGS) entry which is preliminary data.</text>
</comment>
<evidence type="ECO:0000256" key="5">
    <source>
        <dbReference type="ARBA" id="ARBA00022490"/>
    </source>
</evidence>
<dbReference type="GO" id="GO:0004589">
    <property type="term" value="F:dihydroorotate dehydrogenase (NAD+) activity"/>
    <property type="evidence" value="ECO:0007669"/>
    <property type="project" value="UniProtKB-EC"/>
</dbReference>
<evidence type="ECO:0000256" key="9">
    <source>
        <dbReference type="ARBA" id="ARBA00023002"/>
    </source>
</evidence>
<dbReference type="InterPro" id="IPR012135">
    <property type="entry name" value="Dihydroorotate_DH_1_2"/>
</dbReference>
<comment type="cofactor">
    <cofactor evidence="12">
        <name>FMN</name>
        <dbReference type="ChEBI" id="CHEBI:58210"/>
    </cofactor>
    <text evidence="12">Binds 1 FMN per subunit.</text>
</comment>
<comment type="pathway">
    <text evidence="3">Pyrimidine metabolism; UMP biosynthesis via de novo pathway; orotate from (S)-dihydroorotate (NAD(+) route): step 1/1.</text>
</comment>
<proteinExistence type="inferred from homology"/>
<keyword evidence="15" id="KW-1185">Reference proteome</keyword>
<evidence type="ECO:0000256" key="3">
    <source>
        <dbReference type="ARBA" id="ARBA00004715"/>
    </source>
</evidence>
<keyword evidence="10" id="KW-0520">NAD</keyword>
<dbReference type="InterPro" id="IPR050074">
    <property type="entry name" value="DHO_dehydrogenase"/>
</dbReference>
<dbReference type="CDD" id="cd04740">
    <property type="entry name" value="DHOD_1B_like"/>
    <property type="match status" value="1"/>
</dbReference>
<dbReference type="InterPro" id="IPR013785">
    <property type="entry name" value="Aldolase_TIM"/>
</dbReference>
<feature type="binding site" evidence="12">
    <location>
        <position position="101"/>
    </location>
    <ligand>
        <name>FMN</name>
        <dbReference type="ChEBI" id="CHEBI:58210"/>
    </ligand>
</feature>
<dbReference type="HAMAP" id="MF_00224">
    <property type="entry name" value="DHO_dh_type1"/>
    <property type="match status" value="1"/>
</dbReference>
<evidence type="ECO:0000256" key="6">
    <source>
        <dbReference type="ARBA" id="ARBA00022630"/>
    </source>
</evidence>
<dbReference type="InterPro" id="IPR033888">
    <property type="entry name" value="DHOD_1B"/>
</dbReference>
<keyword evidence="9 12" id="KW-0560">Oxidoreductase</keyword>
<keyword evidence="5 12" id="KW-0963">Cytoplasm</keyword>
<feature type="binding site" evidence="12">
    <location>
        <position position="128"/>
    </location>
    <ligand>
        <name>substrate</name>
    </ligand>
</feature>
<feature type="binding site" evidence="12">
    <location>
        <position position="166"/>
    </location>
    <ligand>
        <name>FMN</name>
        <dbReference type="ChEBI" id="CHEBI:58210"/>
    </ligand>
</feature>
<evidence type="ECO:0000256" key="7">
    <source>
        <dbReference type="ARBA" id="ARBA00022643"/>
    </source>
</evidence>
<evidence type="ECO:0000259" key="13">
    <source>
        <dbReference type="Pfam" id="PF01180"/>
    </source>
</evidence>
<feature type="binding site" evidence="12">
    <location>
        <begin position="193"/>
        <end position="194"/>
    </location>
    <ligand>
        <name>substrate</name>
    </ligand>
</feature>
<dbReference type="EMBL" id="JANKAS010000012">
    <property type="protein sequence ID" value="MCR1899733.1"/>
    <property type="molecule type" value="Genomic_DNA"/>
</dbReference>
<feature type="binding site" evidence="12">
    <location>
        <begin position="71"/>
        <end position="75"/>
    </location>
    <ligand>
        <name>substrate</name>
    </ligand>
</feature>
<name>A0AAE3L4A0_9FIRM</name>
<comment type="catalytic activity">
    <reaction evidence="11">
        <text>(S)-dihydroorotate + NAD(+) = orotate + NADH + H(+)</text>
        <dbReference type="Rhea" id="RHEA:13513"/>
        <dbReference type="ChEBI" id="CHEBI:15378"/>
        <dbReference type="ChEBI" id="CHEBI:30839"/>
        <dbReference type="ChEBI" id="CHEBI:30864"/>
        <dbReference type="ChEBI" id="CHEBI:57540"/>
        <dbReference type="ChEBI" id="CHEBI:57945"/>
        <dbReference type="EC" id="1.3.1.14"/>
    </reaction>
</comment>
<feature type="binding site" evidence="12">
    <location>
        <position position="128"/>
    </location>
    <ligand>
        <name>FMN</name>
        <dbReference type="ChEBI" id="CHEBI:58210"/>
    </ligand>
</feature>
<feature type="binding site" evidence="12">
    <location>
        <begin position="244"/>
        <end position="245"/>
    </location>
    <ligand>
        <name>FMN</name>
        <dbReference type="ChEBI" id="CHEBI:58210"/>
    </ligand>
</feature>
<evidence type="ECO:0000256" key="4">
    <source>
        <dbReference type="ARBA" id="ARBA00008008"/>
    </source>
</evidence>
<comment type="subcellular location">
    <subcellularLocation>
        <location evidence="2 12">Cytoplasm</location>
    </subcellularLocation>
</comment>
<dbReference type="SUPFAM" id="SSF51395">
    <property type="entry name" value="FMN-linked oxidoreductases"/>
    <property type="match status" value="1"/>
</dbReference>
<comment type="catalytic activity">
    <reaction evidence="12">
        <text>(S)-dihydroorotate + A = orotate + AH2</text>
        <dbReference type="Rhea" id="RHEA:18073"/>
        <dbReference type="ChEBI" id="CHEBI:13193"/>
        <dbReference type="ChEBI" id="CHEBI:17499"/>
        <dbReference type="ChEBI" id="CHEBI:30839"/>
        <dbReference type="ChEBI" id="CHEBI:30864"/>
    </reaction>
</comment>
<keyword evidence="6 12" id="KW-0285">Flavoprotein</keyword>
<gene>
    <name evidence="12" type="primary">pyrD</name>
    <name evidence="14" type="ORF">NSA47_12170</name>
</gene>
<feature type="domain" description="Dihydroorotate dehydrogenase catalytic" evidence="13">
    <location>
        <begin position="6"/>
        <end position="287"/>
    </location>
</feature>
<evidence type="ECO:0000313" key="14">
    <source>
        <dbReference type="EMBL" id="MCR1899733.1"/>
    </source>
</evidence>
<evidence type="ECO:0000256" key="11">
    <source>
        <dbReference type="ARBA" id="ARBA00048996"/>
    </source>
</evidence>
<dbReference type="GO" id="GO:0044205">
    <property type="term" value="P:'de novo' UMP biosynthetic process"/>
    <property type="evidence" value="ECO:0007669"/>
    <property type="project" value="UniProtKB-UniRule"/>
</dbReference>
<evidence type="ECO:0000256" key="1">
    <source>
        <dbReference type="ARBA" id="ARBA00003616"/>
    </source>
</evidence>
<dbReference type="InterPro" id="IPR024920">
    <property type="entry name" value="Dihydroorotate_DH_1"/>
</dbReference>
<dbReference type="InterPro" id="IPR049622">
    <property type="entry name" value="Dihydroorotate_DH_I"/>
</dbReference>